<feature type="transmembrane region" description="Helical" evidence="6">
    <location>
        <begin position="115"/>
        <end position="138"/>
    </location>
</feature>
<feature type="transmembrane region" description="Helical" evidence="6">
    <location>
        <begin position="289"/>
        <end position="311"/>
    </location>
</feature>
<dbReference type="RefSeq" id="WP_349204272.1">
    <property type="nucleotide sequence ID" value="NZ_JBBMFN010000004.1"/>
</dbReference>
<evidence type="ECO:0000313" key="7">
    <source>
        <dbReference type="EMBL" id="MEQ2464763.1"/>
    </source>
</evidence>
<feature type="transmembrane region" description="Helical" evidence="6">
    <location>
        <begin position="175"/>
        <end position="195"/>
    </location>
</feature>
<feature type="transmembrane region" description="Helical" evidence="6">
    <location>
        <begin position="418"/>
        <end position="435"/>
    </location>
</feature>
<feature type="transmembrane region" description="Helical" evidence="6">
    <location>
        <begin position="441"/>
        <end position="463"/>
    </location>
</feature>
<keyword evidence="3 6" id="KW-0812">Transmembrane</keyword>
<name>A0ABV1EUJ3_9BACI</name>
<comment type="caution">
    <text evidence="7">The sequence shown here is derived from an EMBL/GenBank/DDBJ whole genome shotgun (WGS) entry which is preliminary data.</text>
</comment>
<keyword evidence="2" id="KW-1003">Cell membrane</keyword>
<dbReference type="PANTHER" id="PTHR30250">
    <property type="entry name" value="PST FAMILY PREDICTED COLANIC ACID TRANSPORTER"/>
    <property type="match status" value="1"/>
</dbReference>
<evidence type="ECO:0000313" key="8">
    <source>
        <dbReference type="Proteomes" id="UP001465426"/>
    </source>
</evidence>
<evidence type="ECO:0000256" key="3">
    <source>
        <dbReference type="ARBA" id="ARBA00022692"/>
    </source>
</evidence>
<gene>
    <name evidence="7" type="ORF">WMO63_03660</name>
</gene>
<sequence length="474" mass="54985">MNNKSITFVKNFSYSLSSNLISLIISLIIVLIIPKLIGLEDYGYWQLYLFYSTYVGFLHFGWNDGIYLRYGGKEYSKLNKNLLFSQFWTLFIFQLILGSIIIILSINYFADSNKLFILIMTAICMLIVNVRFMLTYILQCTNKIKEYAKITIMEKVIFIVLIVLFLLIGVNEFKLLIVADLIGKLISLVYTTYYCKEIVYRKVSTFYFSFNETIENISVGIKLMLANIAGMLIVGSVRFGIERNWSISTFGKISLTLSVSNLILVLINAIGIIMYPVLRRTNEEKLPKIYSTIRTVLMFPLLGLLLFYFPLKEALTYWLPNYKESFMYMALIFPMCVYEGKMSLLINTYLKTLRKEKLMLYVNIISVLLSIIVTFLIAVIVKNLTLTIVSIVVLLSFRSALAEVYLSKILNISVYKDILLEMLMTFIFIITAWFSNSWNSILYYFIAYVLYLIIKRNEIFGAARDIKRLVNKKS</sequence>
<feature type="transmembrane region" description="Helical" evidence="6">
    <location>
        <begin position="12"/>
        <end position="33"/>
    </location>
</feature>
<feature type="transmembrane region" description="Helical" evidence="6">
    <location>
        <begin position="216"/>
        <end position="241"/>
    </location>
</feature>
<dbReference type="Proteomes" id="UP001465426">
    <property type="component" value="Unassembled WGS sequence"/>
</dbReference>
<evidence type="ECO:0000256" key="6">
    <source>
        <dbReference type="SAM" id="Phobius"/>
    </source>
</evidence>
<evidence type="ECO:0000256" key="2">
    <source>
        <dbReference type="ARBA" id="ARBA00022475"/>
    </source>
</evidence>
<dbReference type="EMBL" id="JBBMFN010000004">
    <property type="protein sequence ID" value="MEQ2464763.1"/>
    <property type="molecule type" value="Genomic_DNA"/>
</dbReference>
<keyword evidence="8" id="KW-1185">Reference proteome</keyword>
<accession>A0ABV1EUJ3</accession>
<comment type="subcellular location">
    <subcellularLocation>
        <location evidence="1">Cell membrane</location>
        <topology evidence="1">Multi-pass membrane protein</topology>
    </subcellularLocation>
</comment>
<proteinExistence type="predicted"/>
<organism evidence="7 8">
    <name type="scientific">Niallia hominis</name>
    <dbReference type="NCBI Taxonomy" id="3133173"/>
    <lineage>
        <taxon>Bacteria</taxon>
        <taxon>Bacillati</taxon>
        <taxon>Bacillota</taxon>
        <taxon>Bacilli</taxon>
        <taxon>Bacillales</taxon>
        <taxon>Bacillaceae</taxon>
        <taxon>Niallia</taxon>
    </lineage>
</organism>
<protein>
    <submittedName>
        <fullName evidence="7">Uncharacterized protein</fullName>
    </submittedName>
</protein>
<evidence type="ECO:0000256" key="1">
    <source>
        <dbReference type="ARBA" id="ARBA00004651"/>
    </source>
</evidence>
<evidence type="ECO:0000256" key="5">
    <source>
        <dbReference type="ARBA" id="ARBA00023136"/>
    </source>
</evidence>
<dbReference type="InterPro" id="IPR050833">
    <property type="entry name" value="Poly_Biosynth_Transport"/>
</dbReference>
<feature type="transmembrane region" description="Helical" evidence="6">
    <location>
        <begin position="326"/>
        <end position="346"/>
    </location>
</feature>
<keyword evidence="5 6" id="KW-0472">Membrane</keyword>
<reference evidence="7 8" key="1">
    <citation type="submission" date="2024-03" db="EMBL/GenBank/DDBJ databases">
        <title>Human intestinal bacterial collection.</title>
        <authorList>
            <person name="Pauvert C."/>
            <person name="Hitch T.C.A."/>
            <person name="Clavel T."/>
        </authorList>
    </citation>
    <scope>NUCLEOTIDE SEQUENCE [LARGE SCALE GENOMIC DNA]</scope>
    <source>
        <strain evidence="7 8">CLA-SR-H024</strain>
    </source>
</reference>
<evidence type="ECO:0000256" key="4">
    <source>
        <dbReference type="ARBA" id="ARBA00022989"/>
    </source>
</evidence>
<feature type="transmembrane region" description="Helical" evidence="6">
    <location>
        <begin position="358"/>
        <end position="380"/>
    </location>
</feature>
<feature type="transmembrane region" description="Helical" evidence="6">
    <location>
        <begin position="45"/>
        <end position="62"/>
    </location>
</feature>
<keyword evidence="4 6" id="KW-1133">Transmembrane helix</keyword>
<feature type="transmembrane region" description="Helical" evidence="6">
    <location>
        <begin position="83"/>
        <end position="109"/>
    </location>
</feature>
<feature type="transmembrane region" description="Helical" evidence="6">
    <location>
        <begin position="253"/>
        <end position="277"/>
    </location>
</feature>
<feature type="transmembrane region" description="Helical" evidence="6">
    <location>
        <begin position="386"/>
        <end position="406"/>
    </location>
</feature>
<dbReference type="PANTHER" id="PTHR30250:SF11">
    <property type="entry name" value="O-ANTIGEN TRANSPORTER-RELATED"/>
    <property type="match status" value="1"/>
</dbReference>
<feature type="transmembrane region" description="Helical" evidence="6">
    <location>
        <begin position="150"/>
        <end position="169"/>
    </location>
</feature>